<dbReference type="PANTHER" id="PTHR43308:SF5">
    <property type="entry name" value="S-LAYER PROTEIN _ PEPTIDOGLYCAN ENDO-BETA-N-ACETYLGLUCOSAMINIDASE"/>
    <property type="match status" value="1"/>
</dbReference>
<comment type="caution">
    <text evidence="2">The sequence shown here is derived from an EMBL/GenBank/DDBJ whole genome shotgun (WGS) entry which is preliminary data.</text>
</comment>
<dbReference type="Proteomes" id="UP000521379">
    <property type="component" value="Unassembled WGS sequence"/>
</dbReference>
<feature type="domain" description="SLH" evidence="1">
    <location>
        <begin position="1"/>
        <end position="60"/>
    </location>
</feature>
<dbReference type="InterPro" id="IPR001119">
    <property type="entry name" value="SLH_dom"/>
</dbReference>
<evidence type="ECO:0000313" key="3">
    <source>
        <dbReference type="Proteomes" id="UP000521379"/>
    </source>
</evidence>
<dbReference type="RefSeq" id="WP_081994349.1">
    <property type="nucleotide sequence ID" value="NZ_JAAVUN010000014.1"/>
</dbReference>
<dbReference type="AlphaFoldDB" id="A0A846TSI3"/>
<dbReference type="PANTHER" id="PTHR43308">
    <property type="entry name" value="OUTER MEMBRANE PROTEIN ALPHA-RELATED"/>
    <property type="match status" value="1"/>
</dbReference>
<name>A0A846TSI3_9MICC</name>
<dbReference type="Pfam" id="PF00395">
    <property type="entry name" value="SLH"/>
    <property type="match status" value="3"/>
</dbReference>
<organism evidence="2 3">
    <name type="scientific">Kocuria subflava</name>
    <dbReference type="NCBI Taxonomy" id="1736139"/>
    <lineage>
        <taxon>Bacteria</taxon>
        <taxon>Bacillati</taxon>
        <taxon>Actinomycetota</taxon>
        <taxon>Actinomycetes</taxon>
        <taxon>Micrococcales</taxon>
        <taxon>Micrococcaceae</taxon>
        <taxon>Kocuria</taxon>
    </lineage>
</organism>
<evidence type="ECO:0000313" key="2">
    <source>
        <dbReference type="EMBL" id="NKE09930.1"/>
    </source>
</evidence>
<reference evidence="2 3" key="1">
    <citation type="submission" date="2020-02" db="EMBL/GenBank/DDBJ databases">
        <authorList>
            <person name="Sun Q."/>
        </authorList>
    </citation>
    <scope>NUCLEOTIDE SEQUENCE [LARGE SCALE GENOMIC DNA]</scope>
    <source>
        <strain evidence="2 3">YIM 13062</strain>
    </source>
</reference>
<proteinExistence type="predicted"/>
<keyword evidence="3" id="KW-1185">Reference proteome</keyword>
<sequence>MAIYRDVSDSSMFASEITWCYNTGLLRGWPDGTFRPLSPVARDAMAVVMHRIAGQPEIRGGGPNFSDVAPGQQFAAEIGWVQSRGLLNGWSDGTFRPLAPIARDATCAVFYRAAGSPGYTPPAASPFRDVRPTQQFYTEMCWAQSRGITTGYRDGTMRPTTSINRDAVAAFLYRFDQATG</sequence>
<protein>
    <submittedName>
        <fullName evidence="2">S-layer homology domain-containing protein</fullName>
    </submittedName>
</protein>
<feature type="domain" description="SLH" evidence="1">
    <location>
        <begin position="125"/>
        <end position="180"/>
    </location>
</feature>
<dbReference type="PROSITE" id="PS51272">
    <property type="entry name" value="SLH"/>
    <property type="match status" value="3"/>
</dbReference>
<gene>
    <name evidence="2" type="ORF">GTW58_08290</name>
</gene>
<dbReference type="EMBL" id="JAAVUN010000014">
    <property type="protein sequence ID" value="NKE09930.1"/>
    <property type="molecule type" value="Genomic_DNA"/>
</dbReference>
<accession>A0A846TSI3</accession>
<dbReference type="InterPro" id="IPR051465">
    <property type="entry name" value="Cell_Envelope_Struct_Comp"/>
</dbReference>
<feature type="domain" description="SLH" evidence="1">
    <location>
        <begin position="61"/>
        <end position="124"/>
    </location>
</feature>
<evidence type="ECO:0000259" key="1">
    <source>
        <dbReference type="PROSITE" id="PS51272"/>
    </source>
</evidence>